<evidence type="ECO:0000313" key="3">
    <source>
        <dbReference type="EMBL" id="TKD13209.1"/>
    </source>
</evidence>
<comment type="caution">
    <text evidence="3">The sequence shown here is derived from an EMBL/GenBank/DDBJ whole genome shotgun (WGS) entry which is preliminary data.</text>
</comment>
<dbReference type="Pfam" id="PF03571">
    <property type="entry name" value="Peptidase_M49"/>
    <property type="match status" value="1"/>
</dbReference>
<keyword evidence="1" id="KW-0479">Metal-binding</keyword>
<dbReference type="GO" id="GO:0046872">
    <property type="term" value="F:metal ion binding"/>
    <property type="evidence" value="ECO:0007669"/>
    <property type="project" value="UniProtKB-KW"/>
</dbReference>
<dbReference type="GO" id="GO:0008239">
    <property type="term" value="F:dipeptidyl-peptidase activity"/>
    <property type="evidence" value="ECO:0007669"/>
    <property type="project" value="TreeGrafter"/>
</dbReference>
<keyword evidence="2" id="KW-0378">Hydrolase</keyword>
<evidence type="ECO:0000313" key="4">
    <source>
        <dbReference type="Proteomes" id="UP000309215"/>
    </source>
</evidence>
<reference evidence="3 4" key="1">
    <citation type="submission" date="2019-04" db="EMBL/GenBank/DDBJ databases">
        <authorList>
            <person name="Li Y."/>
            <person name="Wang J."/>
        </authorList>
    </citation>
    <scope>NUCLEOTIDE SEQUENCE [LARGE SCALE GENOMIC DNA]</scope>
    <source>
        <strain evidence="3 4">DSM 14668</strain>
    </source>
</reference>
<dbReference type="Proteomes" id="UP000309215">
    <property type="component" value="Unassembled WGS sequence"/>
</dbReference>
<evidence type="ECO:0000256" key="1">
    <source>
        <dbReference type="ARBA" id="ARBA00022723"/>
    </source>
</evidence>
<keyword evidence="4" id="KW-1185">Reference proteome</keyword>
<dbReference type="PANTHER" id="PTHR23422:SF9">
    <property type="entry name" value="ZN-DEPENDENT HYDROLASE"/>
    <property type="match status" value="1"/>
</dbReference>
<dbReference type="GO" id="GO:0005737">
    <property type="term" value="C:cytoplasm"/>
    <property type="evidence" value="ECO:0007669"/>
    <property type="project" value="TreeGrafter"/>
</dbReference>
<dbReference type="OrthoDB" id="9812747at2"/>
<gene>
    <name evidence="3" type="ORF">E8A74_01240</name>
</gene>
<dbReference type="EMBL" id="SSMQ01000001">
    <property type="protein sequence ID" value="TKD13209.1"/>
    <property type="molecule type" value="Genomic_DNA"/>
</dbReference>
<evidence type="ECO:0008006" key="5">
    <source>
        <dbReference type="Google" id="ProtNLM"/>
    </source>
</evidence>
<accession>A0A4U1JKB1</accession>
<dbReference type="PANTHER" id="PTHR23422">
    <property type="entry name" value="DIPEPTIDYL PEPTIDASE III-RELATED"/>
    <property type="match status" value="1"/>
</dbReference>
<name>A0A4U1JKB1_9BACT</name>
<dbReference type="Gene3D" id="3.30.540.30">
    <property type="match status" value="1"/>
</dbReference>
<dbReference type="InterPro" id="IPR039461">
    <property type="entry name" value="Peptidase_M49"/>
</dbReference>
<evidence type="ECO:0000256" key="2">
    <source>
        <dbReference type="ARBA" id="ARBA00022801"/>
    </source>
</evidence>
<sequence>MHILPDVSARLARFVPTPIDADLDALTPDEREVLLHLVRASLPIDVIFLRQSFAEAPEMRAELARETSPLAKDALAYFDLSAGPWDRLDQEPFVGDLPRPPGAGYYPVDMTKDEFEAWIAAHPAEADALRSLYTLVRRGENGLVTIPYSTAFRSFLGPIVAELQKAAAAAKDAGLARYLGAVVKALGADEYYESDLAWMDMESRVEVTIGPYETYEDRLFGYKAAFTSFVTVIDPSASGTLARLKSELPAMEQNLPIPDEHKNPNRGTDSPIRVADLVYSAGDTRAGVQTLAFNLPNDERVREAKGSKNVLLRNVMKAKFEGILKPIAARVLAPEELSRLSADAFFHHTLLHELSHGLGPGRIVVDGASTEVRLRLEELHSPFEEAKADVMGIYNLLFLMDRGVLPAGGRSPLFSTFLAGMFRATRFGIEEAHGKGTALQLHWLMEKGVIREDETSGLFSIDHEKVPGAIRDLLREILLVQARGDKDGARAMLSKYGVMSEPLARALGKLGDIPVDIRPIYPAAERLLGVTS</sequence>
<protein>
    <recommendedName>
        <fullName evidence="5">Peptidase</fullName>
    </recommendedName>
</protein>
<proteinExistence type="predicted"/>
<organism evidence="3 4">
    <name type="scientific">Polyangium fumosum</name>
    <dbReference type="NCBI Taxonomy" id="889272"/>
    <lineage>
        <taxon>Bacteria</taxon>
        <taxon>Pseudomonadati</taxon>
        <taxon>Myxococcota</taxon>
        <taxon>Polyangia</taxon>
        <taxon>Polyangiales</taxon>
        <taxon>Polyangiaceae</taxon>
        <taxon>Polyangium</taxon>
    </lineage>
</organism>
<dbReference type="RefSeq" id="WP_136927025.1">
    <property type="nucleotide sequence ID" value="NZ_SSMQ01000001.1"/>
</dbReference>
<dbReference type="AlphaFoldDB" id="A0A4U1JKB1"/>